<sequence>MQSLFLTSVVTLNLKPRSAIPLLQRSLSAPSLHPSPLSLKNHSIQTKASGSHSGGYAIDDDKKKIGSASDASNSISIDPKTMTRGSLLFGTMYFLHYGRIVLKKFGLLNKISFSILLLASMLFAASFLFFLSQREKQSSSSIAADTAKCVATLKGISTLVEAVFDFQKEAEFIMPKRHCWIGFATFMCVLCMFCKPAPSPAPSPSPSPSPAPSPAPSPSPSPAPAPTPTPTPAPAPFPKEPENT</sequence>
<name>A0AAV0DNU5_9ASTE</name>
<proteinExistence type="predicted"/>
<dbReference type="AlphaFoldDB" id="A0AAV0DNU5"/>
<accession>A0AAV0DNU5</accession>
<feature type="transmembrane region" description="Helical" evidence="2">
    <location>
        <begin position="111"/>
        <end position="131"/>
    </location>
</feature>
<dbReference type="EMBL" id="CAMAPF010001021">
    <property type="protein sequence ID" value="CAH9139943.1"/>
    <property type="molecule type" value="Genomic_DNA"/>
</dbReference>
<evidence type="ECO:0000313" key="5">
    <source>
        <dbReference type="Proteomes" id="UP001152523"/>
    </source>
</evidence>
<dbReference type="PANTHER" id="PTHR48148">
    <property type="entry name" value="KERATINOCYTE PROLINE-RICH PROTEIN"/>
    <property type="match status" value="1"/>
</dbReference>
<feature type="compositionally biased region" description="Pro residues" evidence="1">
    <location>
        <begin position="198"/>
        <end position="238"/>
    </location>
</feature>
<evidence type="ECO:0000313" key="3">
    <source>
        <dbReference type="EMBL" id="CAH9103094.1"/>
    </source>
</evidence>
<keyword evidence="5" id="KW-1185">Reference proteome</keyword>
<evidence type="ECO:0000256" key="1">
    <source>
        <dbReference type="SAM" id="MobiDB-lite"/>
    </source>
</evidence>
<protein>
    <submittedName>
        <fullName evidence="3">Uncharacterized protein</fullName>
    </submittedName>
</protein>
<dbReference type="EMBL" id="CAMAPF010000119">
    <property type="protein sequence ID" value="CAH9103094.1"/>
    <property type="molecule type" value="Genomic_DNA"/>
</dbReference>
<evidence type="ECO:0000256" key="2">
    <source>
        <dbReference type="SAM" id="Phobius"/>
    </source>
</evidence>
<gene>
    <name evidence="3" type="ORF">CEPIT_LOCUS16286</name>
    <name evidence="4" type="ORF">CEPIT_LOCUS37969</name>
</gene>
<keyword evidence="2" id="KW-1133">Transmembrane helix</keyword>
<comment type="caution">
    <text evidence="3">The sequence shown here is derived from an EMBL/GenBank/DDBJ whole genome shotgun (WGS) entry which is preliminary data.</text>
</comment>
<keyword evidence="2" id="KW-0812">Transmembrane</keyword>
<evidence type="ECO:0000313" key="4">
    <source>
        <dbReference type="EMBL" id="CAH9139943.1"/>
    </source>
</evidence>
<organism evidence="3 5">
    <name type="scientific">Cuscuta epithymum</name>
    <dbReference type="NCBI Taxonomy" id="186058"/>
    <lineage>
        <taxon>Eukaryota</taxon>
        <taxon>Viridiplantae</taxon>
        <taxon>Streptophyta</taxon>
        <taxon>Embryophyta</taxon>
        <taxon>Tracheophyta</taxon>
        <taxon>Spermatophyta</taxon>
        <taxon>Magnoliopsida</taxon>
        <taxon>eudicotyledons</taxon>
        <taxon>Gunneridae</taxon>
        <taxon>Pentapetalae</taxon>
        <taxon>asterids</taxon>
        <taxon>lamiids</taxon>
        <taxon>Solanales</taxon>
        <taxon>Convolvulaceae</taxon>
        <taxon>Cuscuteae</taxon>
        <taxon>Cuscuta</taxon>
        <taxon>Cuscuta subgen. Cuscuta</taxon>
    </lineage>
</organism>
<dbReference type="Proteomes" id="UP001152523">
    <property type="component" value="Unassembled WGS sequence"/>
</dbReference>
<keyword evidence="2" id="KW-0472">Membrane</keyword>
<feature type="region of interest" description="Disordered" evidence="1">
    <location>
        <begin position="198"/>
        <end position="244"/>
    </location>
</feature>
<dbReference type="PANTHER" id="PTHR48148:SF2">
    <property type="entry name" value="PA14 DOMAIN-CONTAINING PROTEIN"/>
    <property type="match status" value="1"/>
</dbReference>
<reference evidence="3" key="1">
    <citation type="submission" date="2022-07" db="EMBL/GenBank/DDBJ databases">
        <authorList>
            <person name="Macas J."/>
            <person name="Novak P."/>
            <person name="Neumann P."/>
        </authorList>
    </citation>
    <scope>NUCLEOTIDE SEQUENCE</scope>
</reference>